<accession>A0A2P6N2L5</accession>
<evidence type="ECO:0000256" key="1">
    <source>
        <dbReference type="ARBA" id="ARBA00023125"/>
    </source>
</evidence>
<dbReference type="SUPFAM" id="SSF102712">
    <property type="entry name" value="JAB1/MPN domain"/>
    <property type="match status" value="1"/>
</dbReference>
<dbReference type="Gene3D" id="1.10.10.60">
    <property type="entry name" value="Homeodomain-like"/>
    <property type="match status" value="1"/>
</dbReference>
<dbReference type="FunCoup" id="A0A2P6N2L5">
    <property type="interactions" value="19"/>
</dbReference>
<feature type="domain" description="SANT" evidence="7">
    <location>
        <begin position="150"/>
        <end position="197"/>
    </location>
</feature>
<feature type="compositionally biased region" description="Basic and acidic residues" evidence="3">
    <location>
        <begin position="284"/>
        <end position="294"/>
    </location>
</feature>
<dbReference type="PROSITE" id="PS51293">
    <property type="entry name" value="SANT"/>
    <property type="match status" value="1"/>
</dbReference>
<evidence type="ECO:0000313" key="9">
    <source>
        <dbReference type="EMBL" id="PRP78187.1"/>
    </source>
</evidence>
<feature type="compositionally biased region" description="Basic and acidic residues" evidence="3">
    <location>
        <begin position="130"/>
        <end position="143"/>
    </location>
</feature>
<dbReference type="STRING" id="1890364.A0A2P6N2L5"/>
<keyword evidence="2" id="KW-0539">Nucleus</keyword>
<evidence type="ECO:0000259" key="7">
    <source>
        <dbReference type="PROSITE" id="PS51293"/>
    </source>
</evidence>
<feature type="domain" description="Myb-like" evidence="4">
    <location>
        <begin position="149"/>
        <end position="193"/>
    </location>
</feature>
<keyword evidence="10" id="KW-1185">Reference proteome</keyword>
<dbReference type="InterPro" id="IPR050242">
    <property type="entry name" value="JAMM_MPN+_peptidase_M67A"/>
</dbReference>
<evidence type="ECO:0000256" key="3">
    <source>
        <dbReference type="SAM" id="MobiDB-lite"/>
    </source>
</evidence>
<dbReference type="OrthoDB" id="118550at2759"/>
<dbReference type="InterPro" id="IPR017884">
    <property type="entry name" value="SANT_dom"/>
</dbReference>
<dbReference type="GO" id="GO:0008237">
    <property type="term" value="F:metallopeptidase activity"/>
    <property type="evidence" value="ECO:0007669"/>
    <property type="project" value="InterPro"/>
</dbReference>
<dbReference type="Pfam" id="PF01398">
    <property type="entry name" value="JAB"/>
    <property type="match status" value="1"/>
</dbReference>
<gene>
    <name evidence="9" type="ORF">PROFUN_11317</name>
</gene>
<dbReference type="PROSITE" id="PS50249">
    <property type="entry name" value="MPN"/>
    <property type="match status" value="1"/>
</dbReference>
<feature type="compositionally biased region" description="Basic and acidic residues" evidence="3">
    <location>
        <begin position="254"/>
        <end position="269"/>
    </location>
</feature>
<dbReference type="InterPro" id="IPR037518">
    <property type="entry name" value="MPN"/>
</dbReference>
<feature type="domain" description="SWIRM" evidence="6">
    <location>
        <begin position="305"/>
        <end position="403"/>
    </location>
</feature>
<dbReference type="AlphaFoldDB" id="A0A2P6N2L5"/>
<reference evidence="9 10" key="1">
    <citation type="journal article" date="2018" name="Genome Biol. Evol.">
        <title>Multiple Roots of Fruiting Body Formation in Amoebozoa.</title>
        <authorList>
            <person name="Hillmann F."/>
            <person name="Forbes G."/>
            <person name="Novohradska S."/>
            <person name="Ferling I."/>
            <person name="Riege K."/>
            <person name="Groth M."/>
            <person name="Westermann M."/>
            <person name="Marz M."/>
            <person name="Spaller T."/>
            <person name="Winckler T."/>
            <person name="Schaap P."/>
            <person name="Glockner G."/>
        </authorList>
    </citation>
    <scope>NUCLEOTIDE SEQUENCE [LARGE SCALE GENOMIC DNA]</scope>
    <source>
        <strain evidence="9 10">Jena</strain>
    </source>
</reference>
<dbReference type="SMART" id="SM00717">
    <property type="entry name" value="SANT"/>
    <property type="match status" value="1"/>
</dbReference>
<comment type="caution">
    <text evidence="9">The sequence shown here is derived from an EMBL/GenBank/DDBJ whole genome shotgun (WGS) entry which is preliminary data.</text>
</comment>
<feature type="region of interest" description="Disordered" evidence="3">
    <location>
        <begin position="445"/>
        <end position="484"/>
    </location>
</feature>
<evidence type="ECO:0000259" key="6">
    <source>
        <dbReference type="PROSITE" id="PS50934"/>
    </source>
</evidence>
<dbReference type="SUPFAM" id="SSF46689">
    <property type="entry name" value="Homeodomain-like"/>
    <property type="match status" value="2"/>
</dbReference>
<feature type="compositionally biased region" description="Basic and acidic residues" evidence="3">
    <location>
        <begin position="62"/>
        <end position="82"/>
    </location>
</feature>
<feature type="compositionally biased region" description="Acidic residues" evidence="3">
    <location>
        <begin position="270"/>
        <end position="283"/>
    </location>
</feature>
<dbReference type="InterPro" id="IPR017930">
    <property type="entry name" value="Myb_dom"/>
</dbReference>
<feature type="domain" description="HTH myb-type" evidence="8">
    <location>
        <begin position="149"/>
        <end position="197"/>
    </location>
</feature>
<dbReference type="PROSITE" id="PS50934">
    <property type="entry name" value="SWIRM"/>
    <property type="match status" value="1"/>
</dbReference>
<dbReference type="Pfam" id="PF04433">
    <property type="entry name" value="SWIRM"/>
    <property type="match status" value="1"/>
</dbReference>
<dbReference type="EMBL" id="MDYQ01000237">
    <property type="protein sequence ID" value="PRP78187.1"/>
    <property type="molecule type" value="Genomic_DNA"/>
</dbReference>
<dbReference type="GO" id="GO:0003677">
    <property type="term" value="F:DNA binding"/>
    <property type="evidence" value="ECO:0007669"/>
    <property type="project" value="UniProtKB-KW"/>
</dbReference>
<dbReference type="InterPro" id="IPR000555">
    <property type="entry name" value="JAMM/MPN+_dom"/>
</dbReference>
<keyword evidence="1" id="KW-0238">DNA-binding</keyword>
<proteinExistence type="predicted"/>
<dbReference type="InterPro" id="IPR009057">
    <property type="entry name" value="Homeodomain-like_sf"/>
</dbReference>
<dbReference type="Gene3D" id="3.40.140.10">
    <property type="entry name" value="Cytidine Deaminase, domain 2"/>
    <property type="match status" value="1"/>
</dbReference>
<evidence type="ECO:0000256" key="2">
    <source>
        <dbReference type="ARBA" id="ARBA00023242"/>
    </source>
</evidence>
<dbReference type="CDD" id="cd00167">
    <property type="entry name" value="SANT"/>
    <property type="match status" value="1"/>
</dbReference>
<dbReference type="PROSITE" id="PS50090">
    <property type="entry name" value="MYB_LIKE"/>
    <property type="match status" value="1"/>
</dbReference>
<feature type="region of interest" description="Disordered" evidence="3">
    <location>
        <begin position="54"/>
        <end position="146"/>
    </location>
</feature>
<dbReference type="InterPro" id="IPR001005">
    <property type="entry name" value="SANT/Myb"/>
</dbReference>
<dbReference type="PROSITE" id="PS51294">
    <property type="entry name" value="HTH_MYB"/>
    <property type="match status" value="1"/>
</dbReference>
<feature type="compositionally biased region" description="Basic and acidic residues" evidence="3">
    <location>
        <begin position="463"/>
        <end position="477"/>
    </location>
</feature>
<dbReference type="InterPro" id="IPR007526">
    <property type="entry name" value="SWIRM"/>
</dbReference>
<dbReference type="Gene3D" id="1.10.10.10">
    <property type="entry name" value="Winged helix-like DNA-binding domain superfamily/Winged helix DNA-binding domain"/>
    <property type="match status" value="1"/>
</dbReference>
<dbReference type="InParanoid" id="A0A2P6N2L5"/>
<evidence type="ECO:0000259" key="8">
    <source>
        <dbReference type="PROSITE" id="PS51294"/>
    </source>
</evidence>
<dbReference type="Pfam" id="PF00249">
    <property type="entry name" value="Myb_DNA-binding"/>
    <property type="match status" value="1"/>
</dbReference>
<name>A0A2P6N2L5_9EUKA</name>
<organism evidence="9 10">
    <name type="scientific">Planoprotostelium fungivorum</name>
    <dbReference type="NCBI Taxonomy" id="1890364"/>
    <lineage>
        <taxon>Eukaryota</taxon>
        <taxon>Amoebozoa</taxon>
        <taxon>Evosea</taxon>
        <taxon>Variosea</taxon>
        <taxon>Cavosteliida</taxon>
        <taxon>Cavosteliaceae</taxon>
        <taxon>Planoprotostelium</taxon>
    </lineage>
</organism>
<feature type="region of interest" description="Disordered" evidence="3">
    <location>
        <begin position="247"/>
        <end position="295"/>
    </location>
</feature>
<protein>
    <submittedName>
        <fullName evidence="9">Histone H2A deubiquitinase MYSM1</fullName>
    </submittedName>
</protein>
<dbReference type="InterPro" id="IPR036388">
    <property type="entry name" value="WH-like_DNA-bd_sf"/>
</dbReference>
<dbReference type="Proteomes" id="UP000241769">
    <property type="component" value="Unassembled WGS sequence"/>
</dbReference>
<dbReference type="PANTHER" id="PTHR10410">
    <property type="entry name" value="EUKARYOTIC TRANSLATION INITIATION FACTOR 3 -RELATED"/>
    <property type="match status" value="1"/>
</dbReference>
<sequence>MAGVEEEVDVDVDGDDSEAVKLDQVWRTDDQSHPVGFFSSDFVDDIWEEYPLEEEWGLEVSNEERNESFHKSSEDFHTRIDSPLHVSKKARTSRTDSPSSTDEYHLKDILESTIIPDTPSKNAKKKKVKKKEENGRESKEGKRATHNIPWTPEEQRLMEEGIEIYGVGKWTDISRHIGSRTTLQVKNHARGYLKKKQVSNMNIIKNRKSSPKKMRSALDVPVEVGVGMESPTKGREHNGEEEEIIVDIGDDEPITSKRGELSFTEKEEKEEGEEREEAIEEETKEVKVEGNSEREEMEETIIMTIETPTKEMILDEHAVTAEEEKYNYEFFSGNLRKTPARYLRIRNGIINVWKTTKPNYLSKTSVRHQLKDCGDVNAIGRVHDYLEACGAINFGAPRPERLSRTREGNNTGSERKRQTIVKQLSITGKGFEVMGKRTRKIRTSEGEWMSKGDYEKKSHKTHDHSVTIDSSEREEKKARKKAKRENYEHSDLTLVPCVPFGEYVGEGYVANYVQPFRVNVASSSMIVMDLHAHTMKTEIIGLLGGRYHEEYKCIDVQMAVPCEGSSTHTQIEARNVLERKGMQVIGWYHSHVTWTPDPSLRDIETQSAWQRLLSISDVQPFVAAILSPYDSTMGTDVSAIQWFWVNHDTPRGTLPMSVHVSDYFSALSDDDIHMMKEIGVKSRGSGSGIDFNSTWRAVDGREWTKMEKLLYSLDNRLSHEMEEEKRSTTDIIKNLF</sequence>
<evidence type="ECO:0000313" key="10">
    <source>
        <dbReference type="Proteomes" id="UP000241769"/>
    </source>
</evidence>
<feature type="compositionally biased region" description="Basic and acidic residues" evidence="3">
    <location>
        <begin position="445"/>
        <end position="456"/>
    </location>
</feature>
<evidence type="ECO:0000259" key="4">
    <source>
        <dbReference type="PROSITE" id="PS50090"/>
    </source>
</evidence>
<evidence type="ECO:0000259" key="5">
    <source>
        <dbReference type="PROSITE" id="PS50249"/>
    </source>
</evidence>
<feature type="domain" description="MPN" evidence="5">
    <location>
        <begin position="518"/>
        <end position="648"/>
    </location>
</feature>